<dbReference type="Gene3D" id="3.40.50.2000">
    <property type="entry name" value="Glycogen Phosphorylase B"/>
    <property type="match status" value="2"/>
</dbReference>
<dbReference type="InterPro" id="IPR028098">
    <property type="entry name" value="Glyco_trans_4-like_N"/>
</dbReference>
<protein>
    <submittedName>
        <fullName evidence="5">Glycosyltransferase involved in cell wall bisynthesis</fullName>
    </submittedName>
</protein>
<feature type="domain" description="Glycosyl transferase family 1" evidence="3">
    <location>
        <begin position="173"/>
        <end position="335"/>
    </location>
</feature>
<dbReference type="PANTHER" id="PTHR12526">
    <property type="entry name" value="GLYCOSYLTRANSFERASE"/>
    <property type="match status" value="1"/>
</dbReference>
<dbReference type="GO" id="GO:0016757">
    <property type="term" value="F:glycosyltransferase activity"/>
    <property type="evidence" value="ECO:0007669"/>
    <property type="project" value="UniProtKB-KW"/>
</dbReference>
<accession>A0A1G9WMQ1</accession>
<dbReference type="OrthoDB" id="3199616at2"/>
<dbReference type="SUPFAM" id="SSF53756">
    <property type="entry name" value="UDP-Glycosyltransferase/glycogen phosphorylase"/>
    <property type="match status" value="1"/>
</dbReference>
<dbReference type="InterPro" id="IPR001296">
    <property type="entry name" value="Glyco_trans_1"/>
</dbReference>
<dbReference type="STRING" id="146817.SAMN04488502_10834"/>
<keyword evidence="6" id="KW-1185">Reference proteome</keyword>
<name>A0A1G9WMQ1_9FIRM</name>
<dbReference type="RefSeq" id="WP_092074257.1">
    <property type="nucleotide sequence ID" value="NZ_FNHB01000008.1"/>
</dbReference>
<keyword evidence="1" id="KW-0328">Glycosyltransferase</keyword>
<gene>
    <name evidence="5" type="ORF">SAMN04488502_10834</name>
</gene>
<evidence type="ECO:0000313" key="5">
    <source>
        <dbReference type="EMBL" id="SDM85882.1"/>
    </source>
</evidence>
<sequence length="367" mass="39812">MDTLKVLLVVPRLNIGGAESYVITTALGLARRGMQVVVASWGGKLAGLLAEAGIAHYLVPVRLSSYLTSLMLEYIVRKHGIQLIHANSAAAGYAALQAGQRLHLPVVYTAHGVFGHEPKEMVLAQADKIICVSNFLHRRSLEKGVAAEKLVTIYNGIDLTKFAPRPAETAMLRRQLGLGEKDFVIGMVSRIKNLKAKGHGDLLTMLAKFQGQQPDWRVLVVGKGNGLRRFKAEARQLGVGNQICIAGHSTEVPQLMQAMDVLLLPSDFETFGLVLVEAMAMAKPVIAYAVGGTPEAIEDQATGFLIPKGDIDAMYGKLNLLYEQPEVAAAMGDTGVSRVKRMFNSDQMLDQLLAVYAEVLQARQDKN</sequence>
<feature type="domain" description="Glycosyltransferase subfamily 4-like N-terminal" evidence="4">
    <location>
        <begin position="15"/>
        <end position="160"/>
    </location>
</feature>
<dbReference type="PANTHER" id="PTHR12526:SF510">
    <property type="entry name" value="D-INOSITOL 3-PHOSPHATE GLYCOSYLTRANSFERASE"/>
    <property type="match status" value="1"/>
</dbReference>
<evidence type="ECO:0000256" key="1">
    <source>
        <dbReference type="ARBA" id="ARBA00022676"/>
    </source>
</evidence>
<organism evidence="5 6">
    <name type="scientific">Dendrosporobacter quercicolus</name>
    <dbReference type="NCBI Taxonomy" id="146817"/>
    <lineage>
        <taxon>Bacteria</taxon>
        <taxon>Bacillati</taxon>
        <taxon>Bacillota</taxon>
        <taxon>Negativicutes</taxon>
        <taxon>Selenomonadales</taxon>
        <taxon>Sporomusaceae</taxon>
        <taxon>Dendrosporobacter</taxon>
    </lineage>
</organism>
<evidence type="ECO:0000313" key="6">
    <source>
        <dbReference type="Proteomes" id="UP000214880"/>
    </source>
</evidence>
<evidence type="ECO:0000256" key="2">
    <source>
        <dbReference type="ARBA" id="ARBA00022679"/>
    </source>
</evidence>
<dbReference type="CDD" id="cd03819">
    <property type="entry name" value="GT4_WavL-like"/>
    <property type="match status" value="1"/>
</dbReference>
<dbReference type="EMBL" id="FNHB01000008">
    <property type="protein sequence ID" value="SDM85882.1"/>
    <property type="molecule type" value="Genomic_DNA"/>
</dbReference>
<reference evidence="5 6" key="1">
    <citation type="submission" date="2016-10" db="EMBL/GenBank/DDBJ databases">
        <authorList>
            <person name="de Groot N.N."/>
        </authorList>
    </citation>
    <scope>NUCLEOTIDE SEQUENCE [LARGE SCALE GENOMIC DNA]</scope>
    <source>
        <strain evidence="5 6">DSM 1736</strain>
    </source>
</reference>
<dbReference type="Proteomes" id="UP000214880">
    <property type="component" value="Unassembled WGS sequence"/>
</dbReference>
<dbReference type="AlphaFoldDB" id="A0A1G9WMQ1"/>
<evidence type="ECO:0000259" key="3">
    <source>
        <dbReference type="Pfam" id="PF00534"/>
    </source>
</evidence>
<dbReference type="Pfam" id="PF00534">
    <property type="entry name" value="Glycos_transf_1"/>
    <property type="match status" value="1"/>
</dbReference>
<keyword evidence="2 5" id="KW-0808">Transferase</keyword>
<dbReference type="Pfam" id="PF13439">
    <property type="entry name" value="Glyco_transf_4"/>
    <property type="match status" value="1"/>
</dbReference>
<proteinExistence type="predicted"/>
<evidence type="ECO:0000259" key="4">
    <source>
        <dbReference type="Pfam" id="PF13439"/>
    </source>
</evidence>